<gene>
    <name evidence="2" type="ORF">N44_04007</name>
</gene>
<feature type="region of interest" description="Disordered" evidence="1">
    <location>
        <begin position="1"/>
        <end position="25"/>
    </location>
</feature>
<name>A0A0A1VZB2_MICAE</name>
<accession>A0A0A1VZB2</accession>
<reference evidence="3" key="1">
    <citation type="journal article" date="2015" name="Genome">
        <title>Whole Genome Sequence of the Non-Microcystin-Producing Microcystis aeruginosa Strain NIES-44.</title>
        <authorList>
            <person name="Okano K."/>
            <person name="Miyata N."/>
            <person name="Ozaki Y."/>
        </authorList>
    </citation>
    <scope>NUCLEOTIDE SEQUENCE [LARGE SCALE GENOMIC DNA]</scope>
    <source>
        <strain evidence="3">NIES-44</strain>
    </source>
</reference>
<protein>
    <submittedName>
        <fullName evidence="2">Uncharacterized protein</fullName>
    </submittedName>
</protein>
<comment type="caution">
    <text evidence="2">The sequence shown here is derived from an EMBL/GenBank/DDBJ whole genome shotgun (WGS) entry which is preliminary data.</text>
</comment>
<organism evidence="2 3">
    <name type="scientific">Microcystis aeruginosa NIES-44</name>
    <dbReference type="NCBI Taxonomy" id="449439"/>
    <lineage>
        <taxon>Bacteria</taxon>
        <taxon>Bacillati</taxon>
        <taxon>Cyanobacteriota</taxon>
        <taxon>Cyanophyceae</taxon>
        <taxon>Oscillatoriophycideae</taxon>
        <taxon>Chroococcales</taxon>
        <taxon>Microcystaceae</taxon>
        <taxon>Microcystis</taxon>
    </lineage>
</organism>
<dbReference type="Proteomes" id="UP000030321">
    <property type="component" value="Unassembled WGS sequence"/>
</dbReference>
<dbReference type="EMBL" id="BBPA01000068">
    <property type="protein sequence ID" value="GAL95152.1"/>
    <property type="molecule type" value="Genomic_DNA"/>
</dbReference>
<sequence>MVNYPHPQPPPDIGGVGEGNKMPATNKEKWYDIPSLAPQGHESVTTYPCR</sequence>
<evidence type="ECO:0000256" key="1">
    <source>
        <dbReference type="SAM" id="MobiDB-lite"/>
    </source>
</evidence>
<dbReference type="AlphaFoldDB" id="A0A0A1VZB2"/>
<evidence type="ECO:0000313" key="2">
    <source>
        <dbReference type="EMBL" id="GAL95152.1"/>
    </source>
</evidence>
<proteinExistence type="predicted"/>
<feature type="compositionally biased region" description="Pro residues" evidence="1">
    <location>
        <begin position="1"/>
        <end position="12"/>
    </location>
</feature>
<evidence type="ECO:0000313" key="3">
    <source>
        <dbReference type="Proteomes" id="UP000030321"/>
    </source>
</evidence>